<evidence type="ECO:0000313" key="3">
    <source>
        <dbReference type="EMBL" id="QMV73156.1"/>
    </source>
</evidence>
<dbReference type="EMBL" id="CP058554">
    <property type="protein sequence ID" value="QMV73156.1"/>
    <property type="molecule type" value="Genomic_DNA"/>
</dbReference>
<dbReference type="PROSITE" id="PS51257">
    <property type="entry name" value="PROKAR_LIPOPROTEIN"/>
    <property type="match status" value="1"/>
</dbReference>
<name>A0A7G5EGN1_9BURK</name>
<evidence type="ECO:0000259" key="2">
    <source>
        <dbReference type="Pfam" id="PF20148"/>
    </source>
</evidence>
<evidence type="ECO:0000313" key="4">
    <source>
        <dbReference type="Proteomes" id="UP000515240"/>
    </source>
</evidence>
<dbReference type="Pfam" id="PF03527">
    <property type="entry name" value="RHS"/>
    <property type="match status" value="1"/>
</dbReference>
<dbReference type="RefSeq" id="WP_182327592.1">
    <property type="nucleotide sequence ID" value="NZ_CP058554.1"/>
</dbReference>
<gene>
    <name evidence="3" type="ORF">HS961_10105</name>
</gene>
<accession>A0A7G5EGN1</accession>
<dbReference type="InterPro" id="IPR006530">
    <property type="entry name" value="YD"/>
</dbReference>
<keyword evidence="4" id="KW-1185">Reference proteome</keyword>
<dbReference type="PANTHER" id="PTHR32305:SF15">
    <property type="entry name" value="PROTEIN RHSA-RELATED"/>
    <property type="match status" value="1"/>
</dbReference>
<dbReference type="InterPro" id="IPR045351">
    <property type="entry name" value="DUF6531"/>
</dbReference>
<reference evidence="3 4" key="1">
    <citation type="journal article" date="2020" name="G3 (Bethesda)">
        <title>CeMbio - The Caenorhabditis elegans Microbiome Resource.</title>
        <authorList>
            <person name="Dirksen P."/>
            <person name="Assie A."/>
            <person name="Zimmermann J."/>
            <person name="Zhang F."/>
            <person name="Tietje A.M."/>
            <person name="Marsh S.A."/>
            <person name="Felix M.A."/>
            <person name="Shapira M."/>
            <person name="Kaleta C."/>
            <person name="Schulenburg H."/>
            <person name="Samuel B."/>
        </authorList>
    </citation>
    <scope>NUCLEOTIDE SEQUENCE [LARGE SCALE GENOMIC DNA]</scope>
    <source>
        <strain evidence="3 4">BIGb0172</strain>
    </source>
</reference>
<dbReference type="InterPro" id="IPR022385">
    <property type="entry name" value="Rhs_assc_core"/>
</dbReference>
<dbReference type="Pfam" id="PF20148">
    <property type="entry name" value="DUF6531"/>
    <property type="match status" value="1"/>
</dbReference>
<dbReference type="NCBIfam" id="TIGR03696">
    <property type="entry name" value="Rhs_assc_core"/>
    <property type="match status" value="1"/>
</dbReference>
<dbReference type="NCBIfam" id="TIGR01643">
    <property type="entry name" value="YD_repeat_2x"/>
    <property type="match status" value="1"/>
</dbReference>
<dbReference type="InterPro" id="IPR001826">
    <property type="entry name" value="RHS"/>
</dbReference>
<dbReference type="AlphaFoldDB" id="A0A7G5EGN1"/>
<dbReference type="Gene3D" id="2.180.10.10">
    <property type="entry name" value="RHS repeat-associated core"/>
    <property type="match status" value="1"/>
</dbReference>
<protein>
    <submittedName>
        <fullName evidence="3">RHS domain-containing protein</fullName>
    </submittedName>
</protein>
<dbReference type="SUPFAM" id="SSF48537">
    <property type="entry name" value="Phospholipase C/P1 nuclease"/>
    <property type="match status" value="1"/>
</dbReference>
<dbReference type="PRINTS" id="PR00394">
    <property type="entry name" value="RHSPROTEIN"/>
</dbReference>
<dbReference type="GO" id="GO:0016788">
    <property type="term" value="F:hydrolase activity, acting on ester bonds"/>
    <property type="evidence" value="ECO:0007669"/>
    <property type="project" value="InterPro"/>
</dbReference>
<dbReference type="InterPro" id="IPR050708">
    <property type="entry name" value="T6SS_VgrG/RHS"/>
</dbReference>
<feature type="domain" description="RHS protein conserved region" evidence="1">
    <location>
        <begin position="656"/>
        <end position="692"/>
    </location>
</feature>
<dbReference type="KEGG" id="cpis:HS961_10105"/>
<dbReference type="PANTHER" id="PTHR32305">
    <property type="match status" value="1"/>
</dbReference>
<dbReference type="Proteomes" id="UP000515240">
    <property type="component" value="Chromosome"/>
</dbReference>
<feature type="domain" description="DUF6531" evidence="2">
    <location>
        <begin position="53"/>
        <end position="133"/>
    </location>
</feature>
<dbReference type="InterPro" id="IPR008947">
    <property type="entry name" value="PLipase_C/P1_nuclease_dom_sf"/>
</dbReference>
<evidence type="ECO:0000259" key="1">
    <source>
        <dbReference type="Pfam" id="PF03527"/>
    </source>
</evidence>
<organism evidence="3 4">
    <name type="scientific">Comamonas piscis</name>
    <dbReference type="NCBI Taxonomy" id="1562974"/>
    <lineage>
        <taxon>Bacteria</taxon>
        <taxon>Pseudomonadati</taxon>
        <taxon>Pseudomonadota</taxon>
        <taxon>Betaproteobacteria</taxon>
        <taxon>Burkholderiales</taxon>
        <taxon>Comamonadaceae</taxon>
        <taxon>Comamonas</taxon>
    </lineage>
</organism>
<sequence>MSGKPAARIDDKVKYARIVTGSRTVLIGTQGGVACSVCPGGKAESKEDGKGIGNPVNAQLGAKVLSGSSDLDFALPGAMPIIWQRQYSSYVNAQHGGHCGVLGYGWGLPTDLRIKVEASATLLHDSQGRTITFDALAAGESIYSPSEDIWLLRSGRHPGNLSNDLAAMTAPAKFNERGAADSFEAPPPHSQQAPLWWQGRFSWIRRDMACGDLMILAANGSGDTVWVFGPANWQAIEAARKAMKAQKAEGKPVTVEEPDIDSNWIPLGKVDRLGRSQRYFWSAVLGQERITTIDDGVGRGYELHYTQAIAAQDAQHYTHADGNFFWQADSRFAYDGAGRLTGAHTPHAGSQRWQFDPAGNRLPIAGPETKPATPDAITGHLNETDRLRAQQRAATQANPITKEQLLRSDFNPLQADPDPAHNQPVQTSKRWAGNRVAYYENQEDASSAGAKIHYQYDSRGNRTQSLDEETGRKLELTYDSGNQLVQVVVTENEKQTGQQYRYDAFGRRLVKYYIRANSAAGDLGETDYFGWDGDRLIHTERFNSANVRDNDGAAQPEVIHTIYEPGSFTPLVQLRRASKAAPDLAEELLAQIQPGIAQDALRSMFTDLSATTARINENIGKLGISGEVQQFMRQQLHEFEQAVKTQREEAAKKVEIRHYLCDHLGTPNALIREDSRLDWAVQLDAWGNVRVEHNPGELYQPIRLPGQHADGDTGLYYNRHRYYDSTGGCYVNQDPIHLLGGNNFFMYPLNPLQYVDHLGLHASQKGFYVHQNATLQVLGGEIGYLKGVSIINKGQVWADSGINQTADKSFMHAMSNGDARQSSGDACAQSNDFLKIVGQAAIDEKTKGNNYESLFLFGVALHVMQDSTSAQHAGFQPWSDSVPWYDLWGHALNELKMPVEGHPLYRVTENAWQAYKNNNVAGLKIGCKCEK</sequence>
<proteinExistence type="predicted"/>